<proteinExistence type="inferred from homology"/>
<dbReference type="KEGG" id="caul:KCG34_10345"/>
<dbReference type="SUPFAM" id="SSF111369">
    <property type="entry name" value="HlyD-like secretion proteins"/>
    <property type="match status" value="1"/>
</dbReference>
<feature type="chain" id="PRO_5038138102" evidence="3">
    <location>
        <begin position="29"/>
        <end position="361"/>
    </location>
</feature>
<keyword evidence="2" id="KW-0175">Coiled coil</keyword>
<protein>
    <submittedName>
        <fullName evidence="4">Efflux RND transporter periplasmic adaptor subunit</fullName>
    </submittedName>
</protein>
<dbReference type="PROSITE" id="PS51257">
    <property type="entry name" value="PROKAR_LIPOPROTEIN"/>
    <property type="match status" value="1"/>
</dbReference>
<feature type="coiled-coil region" evidence="2">
    <location>
        <begin position="99"/>
        <end position="126"/>
    </location>
</feature>
<dbReference type="EMBL" id="CP073078">
    <property type="protein sequence ID" value="QUD90223.1"/>
    <property type="molecule type" value="Genomic_DNA"/>
</dbReference>
<evidence type="ECO:0000313" key="5">
    <source>
        <dbReference type="Proteomes" id="UP000676409"/>
    </source>
</evidence>
<dbReference type="GO" id="GO:1990281">
    <property type="term" value="C:efflux pump complex"/>
    <property type="evidence" value="ECO:0007669"/>
    <property type="project" value="TreeGrafter"/>
</dbReference>
<dbReference type="RefSeq" id="WP_211940274.1">
    <property type="nucleotide sequence ID" value="NZ_CP073078.1"/>
</dbReference>
<evidence type="ECO:0000256" key="3">
    <source>
        <dbReference type="SAM" id="SignalP"/>
    </source>
</evidence>
<dbReference type="GO" id="GO:0015562">
    <property type="term" value="F:efflux transmembrane transporter activity"/>
    <property type="evidence" value="ECO:0007669"/>
    <property type="project" value="TreeGrafter"/>
</dbReference>
<accession>A0A975G318</accession>
<keyword evidence="3" id="KW-0732">Signal</keyword>
<dbReference type="Proteomes" id="UP000676409">
    <property type="component" value="Chromosome"/>
</dbReference>
<sequence length="361" mass="37911">MNAPLLRVALRCAAILSAATLGACSAPAQVAPTQAPSLTVEVVRPERLTWPREVAASGGLQPWQEAMISAETGPLRITSLQADVGSRVRRGAVLATLSRDSLLAERDRLRAQLAQAQASLAQADSDVARAAEVRTSGALSSQQIQKYEVTQQTSRATVAEQRAQLRSIEIQLGQTNVLAVDDGVVSSRSALLGKVVNSGDELFRLVRQARIEWQAELDARQLAQVSAGQPARVTLPGGQQVAGVVRLVSPTLSNATSRGIAYVQLPAQSPARAGMYGSGVIDVGTGDVLTLPDTALVLRDGRAYIFVATPDQHVRQFQVSAGARRNGRVEVAGVTADARVVKSGGAFLSDGMTVRISGAAK</sequence>
<dbReference type="Gene3D" id="2.40.30.170">
    <property type="match status" value="1"/>
</dbReference>
<reference evidence="4" key="1">
    <citation type="submission" date="2021-04" db="EMBL/GenBank/DDBJ databases">
        <title>The complete genome sequence of Caulobacter sp. S6.</title>
        <authorList>
            <person name="Tang Y."/>
            <person name="Ouyang W."/>
            <person name="Liu Q."/>
            <person name="Huang B."/>
            <person name="Guo Z."/>
            <person name="Lei P."/>
        </authorList>
    </citation>
    <scope>NUCLEOTIDE SEQUENCE</scope>
    <source>
        <strain evidence="4">S6</strain>
    </source>
</reference>
<keyword evidence="5" id="KW-1185">Reference proteome</keyword>
<comment type="similarity">
    <text evidence="1">Belongs to the membrane fusion protein (MFP) (TC 8.A.1) family.</text>
</comment>
<evidence type="ECO:0000256" key="1">
    <source>
        <dbReference type="ARBA" id="ARBA00009477"/>
    </source>
</evidence>
<evidence type="ECO:0000313" key="4">
    <source>
        <dbReference type="EMBL" id="QUD90223.1"/>
    </source>
</evidence>
<dbReference type="PANTHER" id="PTHR30469:SF15">
    <property type="entry name" value="HLYD FAMILY OF SECRETION PROTEINS"/>
    <property type="match status" value="1"/>
</dbReference>
<evidence type="ECO:0000256" key="2">
    <source>
        <dbReference type="SAM" id="Coils"/>
    </source>
</evidence>
<dbReference type="PANTHER" id="PTHR30469">
    <property type="entry name" value="MULTIDRUG RESISTANCE PROTEIN MDTA"/>
    <property type="match status" value="1"/>
</dbReference>
<dbReference type="InterPro" id="IPR006143">
    <property type="entry name" value="RND_pump_MFP"/>
</dbReference>
<dbReference type="Gene3D" id="2.40.50.100">
    <property type="match status" value="1"/>
</dbReference>
<name>A0A975G318_9CAUL</name>
<dbReference type="Gene3D" id="2.40.420.20">
    <property type="match status" value="1"/>
</dbReference>
<dbReference type="AlphaFoldDB" id="A0A975G318"/>
<organism evidence="4 5">
    <name type="scientific">Phenylobacterium montanum</name>
    <dbReference type="NCBI Taxonomy" id="2823693"/>
    <lineage>
        <taxon>Bacteria</taxon>
        <taxon>Pseudomonadati</taxon>
        <taxon>Pseudomonadota</taxon>
        <taxon>Alphaproteobacteria</taxon>
        <taxon>Caulobacterales</taxon>
        <taxon>Caulobacteraceae</taxon>
        <taxon>Phenylobacterium</taxon>
    </lineage>
</organism>
<dbReference type="NCBIfam" id="TIGR01730">
    <property type="entry name" value="RND_mfp"/>
    <property type="match status" value="1"/>
</dbReference>
<feature type="signal peptide" evidence="3">
    <location>
        <begin position="1"/>
        <end position="28"/>
    </location>
</feature>
<dbReference type="Gene3D" id="1.10.287.470">
    <property type="entry name" value="Helix hairpin bin"/>
    <property type="match status" value="1"/>
</dbReference>
<gene>
    <name evidence="4" type="ORF">KCG34_10345</name>
</gene>